<keyword evidence="1 3" id="KW-0238">DNA-binding</keyword>
<dbReference type="InterPro" id="IPR000551">
    <property type="entry name" value="MerR-type_HTH_dom"/>
</dbReference>
<keyword evidence="4" id="KW-1185">Reference proteome</keyword>
<evidence type="ECO:0000313" key="4">
    <source>
        <dbReference type="Proteomes" id="UP000318141"/>
    </source>
</evidence>
<reference evidence="3 4" key="1">
    <citation type="submission" date="2019-07" db="EMBL/GenBank/DDBJ databases">
        <title>Genome sequencing of lignin-degrading bacterial isolates.</title>
        <authorList>
            <person name="Gladden J."/>
        </authorList>
    </citation>
    <scope>NUCLEOTIDE SEQUENCE [LARGE SCALE GENOMIC DNA]</scope>
    <source>
        <strain evidence="3 4">J11</strain>
    </source>
</reference>
<dbReference type="PANTHER" id="PTHR30204:SF90">
    <property type="entry name" value="HTH-TYPE TRANSCRIPTIONAL ACTIVATOR MTA"/>
    <property type="match status" value="1"/>
</dbReference>
<gene>
    <name evidence="3" type="ORF">L602_002900000070</name>
</gene>
<accession>A0A562BG10</accession>
<dbReference type="InterPro" id="IPR009061">
    <property type="entry name" value="DNA-bd_dom_put_sf"/>
</dbReference>
<dbReference type="SMART" id="SM00422">
    <property type="entry name" value="HTH_MERR"/>
    <property type="match status" value="1"/>
</dbReference>
<dbReference type="InterPro" id="IPR047057">
    <property type="entry name" value="MerR_fam"/>
</dbReference>
<dbReference type="Proteomes" id="UP000318141">
    <property type="component" value="Unassembled WGS sequence"/>
</dbReference>
<proteinExistence type="predicted"/>
<evidence type="ECO:0000256" key="1">
    <source>
        <dbReference type="ARBA" id="ARBA00023125"/>
    </source>
</evidence>
<dbReference type="GO" id="GO:0003700">
    <property type="term" value="F:DNA-binding transcription factor activity"/>
    <property type="evidence" value="ECO:0007669"/>
    <property type="project" value="InterPro"/>
</dbReference>
<dbReference type="PANTHER" id="PTHR30204">
    <property type="entry name" value="REDOX-CYCLING DRUG-SENSING TRANSCRIPTIONAL ACTIVATOR SOXR"/>
    <property type="match status" value="1"/>
</dbReference>
<dbReference type="OrthoDB" id="9808480at2"/>
<organism evidence="3 4">
    <name type="scientific">Cupriavidus gilardii J11</name>
    <dbReference type="NCBI Taxonomy" id="936133"/>
    <lineage>
        <taxon>Bacteria</taxon>
        <taxon>Pseudomonadati</taxon>
        <taxon>Pseudomonadota</taxon>
        <taxon>Betaproteobacteria</taxon>
        <taxon>Burkholderiales</taxon>
        <taxon>Burkholderiaceae</taxon>
        <taxon>Cupriavidus</taxon>
    </lineage>
</organism>
<feature type="domain" description="HTH merR-type" evidence="2">
    <location>
        <begin position="3"/>
        <end position="72"/>
    </location>
</feature>
<protein>
    <submittedName>
        <fullName evidence="3">DNA-binding transcriptional MerR regulator</fullName>
    </submittedName>
</protein>
<evidence type="ECO:0000313" key="3">
    <source>
        <dbReference type="EMBL" id="TWG84068.1"/>
    </source>
</evidence>
<dbReference type="Pfam" id="PF13411">
    <property type="entry name" value="MerR_1"/>
    <property type="match status" value="1"/>
</dbReference>
<sequence>MTTLTVGALARQTGLTVRTLHHYDQIGLLKPSARSDAGYRLYRREDVARLHAIQALRETGLSLSAIAAVLDGGGPPPASIVADQIASIDRDIEAARELRCRLVLLQTAMCPGSEPELEHWLSALRQMRVYRQHFSVAELERIFADWRATEPDWRALLPDIRVAMARQWPPDHPDTQRLAARWMQLAMRWMRGDMAQAIRWGEMIRRAAHQGFGGIDPSMIDYMEAAVDLRMAALLRHFTPDELVRLDKRLDPEWQALACRGRALMADGENPLSPRCRALLRDWDALVDRTVGHDATLRDKFLRAYRDEPLLQVGHMVDGSLRAFVDTIRAASATGRTGA</sequence>
<dbReference type="PROSITE" id="PS00552">
    <property type="entry name" value="HTH_MERR_1"/>
    <property type="match status" value="1"/>
</dbReference>
<dbReference type="GO" id="GO:0003677">
    <property type="term" value="F:DNA binding"/>
    <property type="evidence" value="ECO:0007669"/>
    <property type="project" value="UniProtKB-KW"/>
</dbReference>
<dbReference type="SUPFAM" id="SSF46955">
    <property type="entry name" value="Putative DNA-binding domain"/>
    <property type="match status" value="1"/>
</dbReference>
<dbReference type="EMBL" id="VLJN01000022">
    <property type="protein sequence ID" value="TWG84068.1"/>
    <property type="molecule type" value="Genomic_DNA"/>
</dbReference>
<dbReference type="AlphaFoldDB" id="A0A562BG10"/>
<name>A0A562BG10_9BURK</name>
<dbReference type="PROSITE" id="PS50937">
    <property type="entry name" value="HTH_MERR_2"/>
    <property type="match status" value="1"/>
</dbReference>
<dbReference type="Gene3D" id="1.10.1660.10">
    <property type="match status" value="1"/>
</dbReference>
<dbReference type="PRINTS" id="PR00040">
    <property type="entry name" value="HTHMERR"/>
</dbReference>
<evidence type="ECO:0000259" key="2">
    <source>
        <dbReference type="PROSITE" id="PS50937"/>
    </source>
</evidence>
<comment type="caution">
    <text evidence="3">The sequence shown here is derived from an EMBL/GenBank/DDBJ whole genome shotgun (WGS) entry which is preliminary data.</text>
</comment>